<feature type="non-terminal residue" evidence="1">
    <location>
        <position position="1"/>
    </location>
</feature>
<accession>X0VWI0</accession>
<dbReference type="EMBL" id="BARS01022864">
    <property type="protein sequence ID" value="GAG04881.1"/>
    <property type="molecule type" value="Genomic_DNA"/>
</dbReference>
<sequence length="53" mass="6134">YNKGLPVNGVWIPQTTIKRKWDIGKIAIRKMIKNGEVESITFNNRLYIKGFAL</sequence>
<organism evidence="1">
    <name type="scientific">marine sediment metagenome</name>
    <dbReference type="NCBI Taxonomy" id="412755"/>
    <lineage>
        <taxon>unclassified sequences</taxon>
        <taxon>metagenomes</taxon>
        <taxon>ecological metagenomes</taxon>
    </lineage>
</organism>
<name>X0VWI0_9ZZZZ</name>
<proteinExistence type="predicted"/>
<reference evidence="1" key="1">
    <citation type="journal article" date="2014" name="Front. Microbiol.">
        <title>High frequency of phylogenetically diverse reductive dehalogenase-homologous genes in deep subseafloor sedimentary metagenomes.</title>
        <authorList>
            <person name="Kawai M."/>
            <person name="Futagami T."/>
            <person name="Toyoda A."/>
            <person name="Takaki Y."/>
            <person name="Nishi S."/>
            <person name="Hori S."/>
            <person name="Arai W."/>
            <person name="Tsubouchi T."/>
            <person name="Morono Y."/>
            <person name="Uchiyama I."/>
            <person name="Ito T."/>
            <person name="Fujiyama A."/>
            <person name="Inagaki F."/>
            <person name="Takami H."/>
        </authorList>
    </citation>
    <scope>NUCLEOTIDE SEQUENCE</scope>
    <source>
        <strain evidence="1">Expedition CK06-06</strain>
    </source>
</reference>
<comment type="caution">
    <text evidence="1">The sequence shown here is derived from an EMBL/GenBank/DDBJ whole genome shotgun (WGS) entry which is preliminary data.</text>
</comment>
<evidence type="ECO:0000313" key="1">
    <source>
        <dbReference type="EMBL" id="GAG04881.1"/>
    </source>
</evidence>
<protein>
    <submittedName>
        <fullName evidence="1">Uncharacterized protein</fullName>
    </submittedName>
</protein>
<dbReference type="AlphaFoldDB" id="X0VWI0"/>
<gene>
    <name evidence="1" type="ORF">S01H1_36485</name>
</gene>